<dbReference type="Proteomes" id="UP000198846">
    <property type="component" value="Unassembled WGS sequence"/>
</dbReference>
<reference evidence="2 3" key="1">
    <citation type="submission" date="2016-10" db="EMBL/GenBank/DDBJ databases">
        <authorList>
            <person name="de Groot N.N."/>
        </authorList>
    </citation>
    <scope>NUCLEOTIDE SEQUENCE [LARGE SCALE GENOMIC DNA]</scope>
    <source>
        <strain evidence="2 3">DSM 23842</strain>
    </source>
</reference>
<gene>
    <name evidence="2" type="ORF">SAMN04487990_1069</name>
</gene>
<dbReference type="EMBL" id="FNQK01000006">
    <property type="protein sequence ID" value="SEA05380.1"/>
    <property type="molecule type" value="Genomic_DNA"/>
</dbReference>
<keyword evidence="3" id="KW-1185">Reference proteome</keyword>
<dbReference type="RefSeq" id="WP_092133155.1">
    <property type="nucleotide sequence ID" value="NZ_FNQK01000006.1"/>
</dbReference>
<dbReference type="AlphaFoldDB" id="A0A1H3Y1I0"/>
<accession>A0A1H3Y1I0</accession>
<name>A0A1H3Y1I0_BIZPA</name>
<organism evidence="2 3">
    <name type="scientific">Bizionia paragorgiae</name>
    <dbReference type="NCBI Taxonomy" id="283786"/>
    <lineage>
        <taxon>Bacteria</taxon>
        <taxon>Pseudomonadati</taxon>
        <taxon>Bacteroidota</taxon>
        <taxon>Flavobacteriia</taxon>
        <taxon>Flavobacteriales</taxon>
        <taxon>Flavobacteriaceae</taxon>
        <taxon>Bizionia</taxon>
    </lineage>
</organism>
<dbReference type="STRING" id="283786.SAMN04487990_1069"/>
<dbReference type="Pfam" id="PF10988">
    <property type="entry name" value="DUF2807"/>
    <property type="match status" value="1"/>
</dbReference>
<feature type="domain" description="Putative auto-transporter adhesin head GIN" evidence="1">
    <location>
        <begin position="42"/>
        <end position="260"/>
    </location>
</feature>
<dbReference type="Gene3D" id="2.160.20.120">
    <property type="match status" value="1"/>
</dbReference>
<evidence type="ECO:0000313" key="2">
    <source>
        <dbReference type="EMBL" id="SEA05380.1"/>
    </source>
</evidence>
<evidence type="ECO:0000259" key="1">
    <source>
        <dbReference type="Pfam" id="PF10988"/>
    </source>
</evidence>
<evidence type="ECO:0000313" key="3">
    <source>
        <dbReference type="Proteomes" id="UP000198846"/>
    </source>
</evidence>
<sequence>MNHYISITLLTLFTVFTGFSQQTEKIKGSRNVTAVVTPITTFERLVIGEDFEIKLLQGLTNSVQIETDDNLHEVIQFSVQDGNLSFNTTKRIRSSKKLDITVTFKDSLQYIEVKKDAELSALNDLTVPSLTLVTKESSRTALTIKTDLFKLINSDKSKVELNVTADKVTLELNDNSRTEALLNAPEITLDLYQRASARIDGDTENLVIRADNSITFRGEKLTANSTTLTNEGRAKVYIDTKNTLSLEASGYSETHIYGSPKIEIIKFEDQARLLKK</sequence>
<proteinExistence type="predicted"/>
<protein>
    <submittedName>
        <fullName evidence="2">Putative auto-transporter adhesin, head GIN domain</fullName>
    </submittedName>
</protein>
<dbReference type="OrthoDB" id="1419485at2"/>
<dbReference type="InterPro" id="IPR021255">
    <property type="entry name" value="DUF2807"/>
</dbReference>